<dbReference type="AlphaFoldDB" id="A0A6C0K3J6"/>
<name>A0A6C0K3J6_9ZZZZ</name>
<protein>
    <submittedName>
        <fullName evidence="1">Uncharacterized protein</fullName>
    </submittedName>
</protein>
<organism evidence="1">
    <name type="scientific">viral metagenome</name>
    <dbReference type="NCBI Taxonomy" id="1070528"/>
    <lineage>
        <taxon>unclassified sequences</taxon>
        <taxon>metagenomes</taxon>
        <taxon>organismal metagenomes</taxon>
    </lineage>
</organism>
<accession>A0A6C0K3J6</accession>
<proteinExistence type="predicted"/>
<evidence type="ECO:0000313" key="1">
    <source>
        <dbReference type="EMBL" id="QHU12299.1"/>
    </source>
</evidence>
<sequence length="137" mass="15097">MNRPPGGIDRVSISTLTAEAESKATDFNATERSAFVRKTVHQVKAMAANGYTKNSIKEVFPEFAEDYPGLFEMILRPGGYDERSYNLMIQMLDKMGSGKTTQHQASIKVGQHLMDAYVTPNLPPTPTTPTTPTTSQQ</sequence>
<dbReference type="EMBL" id="MN740798">
    <property type="protein sequence ID" value="QHU12299.1"/>
    <property type="molecule type" value="Genomic_DNA"/>
</dbReference>
<reference evidence="1" key="1">
    <citation type="journal article" date="2020" name="Nature">
        <title>Giant virus diversity and host interactions through global metagenomics.</title>
        <authorList>
            <person name="Schulz F."/>
            <person name="Roux S."/>
            <person name="Paez-Espino D."/>
            <person name="Jungbluth S."/>
            <person name="Walsh D.A."/>
            <person name="Denef V.J."/>
            <person name="McMahon K.D."/>
            <person name="Konstantinidis K.T."/>
            <person name="Eloe-Fadrosh E.A."/>
            <person name="Kyrpides N.C."/>
            <person name="Woyke T."/>
        </authorList>
    </citation>
    <scope>NUCLEOTIDE SEQUENCE</scope>
    <source>
        <strain evidence="1">GVMAG-S-1101171-110</strain>
    </source>
</reference>